<proteinExistence type="predicted"/>
<sequence>MTTSLAVQRFCRQCRQAEPAPDFPGPELLKEYDVQEHLYQDVFARNELPPSYVLRVLKSLVAQIEASIDDWEEYAVSDNLMQCLANFRTGSQAAALADATKKSPVVYYVSALEEARFDLTVPPTITLLEKRATIAAGGTTGIRTWEAALHLGVYLCRHPDLVQGKRVLELGSGTGYVAALCAKFLGTTACVATDGSPEVVNSLPANLELNGQGSVLSKELVWGPSPPEDWSEWAGDGFDTILGADITFDVRDMPDLLATIQWCLGSGENSGNGGGEQKTVLIAATERNKKTFDMFTRLADESFDVEDVAFPVPPRAQQTGPFYSDAVPIHICRLQLKS</sequence>
<dbReference type="CDD" id="cd02440">
    <property type="entry name" value="AdoMet_MTases"/>
    <property type="match status" value="1"/>
</dbReference>
<gene>
    <name evidence="1" type="ORF">SEUCBS140593_008820</name>
</gene>
<organism evidence="1 2">
    <name type="scientific">Sporothrix eucalyptigena</name>
    <dbReference type="NCBI Taxonomy" id="1812306"/>
    <lineage>
        <taxon>Eukaryota</taxon>
        <taxon>Fungi</taxon>
        <taxon>Dikarya</taxon>
        <taxon>Ascomycota</taxon>
        <taxon>Pezizomycotina</taxon>
        <taxon>Sordariomycetes</taxon>
        <taxon>Sordariomycetidae</taxon>
        <taxon>Ophiostomatales</taxon>
        <taxon>Ophiostomataceae</taxon>
        <taxon>Sporothrix</taxon>
    </lineage>
</organism>
<dbReference type="Pfam" id="PF10294">
    <property type="entry name" value="Methyltransf_16"/>
    <property type="match status" value="1"/>
</dbReference>
<accession>A0ABP0CPS4</accession>
<protein>
    <recommendedName>
        <fullName evidence="3">FAM86A protein</fullName>
    </recommendedName>
</protein>
<reference evidence="1 2" key="1">
    <citation type="submission" date="2024-01" db="EMBL/GenBank/DDBJ databases">
        <authorList>
            <person name="Allen C."/>
            <person name="Tagirdzhanova G."/>
        </authorList>
    </citation>
    <scope>NUCLEOTIDE SEQUENCE [LARGE SCALE GENOMIC DNA]</scope>
</reference>
<dbReference type="SUPFAM" id="SSF53335">
    <property type="entry name" value="S-adenosyl-L-methionine-dependent methyltransferases"/>
    <property type="match status" value="1"/>
</dbReference>
<evidence type="ECO:0000313" key="2">
    <source>
        <dbReference type="Proteomes" id="UP001642482"/>
    </source>
</evidence>
<name>A0ABP0CPS4_9PEZI</name>
<evidence type="ECO:0000313" key="1">
    <source>
        <dbReference type="EMBL" id="CAK7234088.1"/>
    </source>
</evidence>
<dbReference type="InterPro" id="IPR029063">
    <property type="entry name" value="SAM-dependent_MTases_sf"/>
</dbReference>
<keyword evidence="2" id="KW-1185">Reference proteome</keyword>
<dbReference type="InterPro" id="IPR019410">
    <property type="entry name" value="Methyltransf_16"/>
</dbReference>
<dbReference type="Proteomes" id="UP001642482">
    <property type="component" value="Unassembled WGS sequence"/>
</dbReference>
<dbReference type="EMBL" id="CAWUHD010000130">
    <property type="protein sequence ID" value="CAK7234088.1"/>
    <property type="molecule type" value="Genomic_DNA"/>
</dbReference>
<dbReference type="PANTHER" id="PTHR14614:SF130">
    <property type="entry name" value="PROTEIN-LYSINE N-METHYLTRANSFERASE EEF2KMT"/>
    <property type="match status" value="1"/>
</dbReference>
<dbReference type="Gene3D" id="3.40.50.150">
    <property type="entry name" value="Vaccinia Virus protein VP39"/>
    <property type="match status" value="1"/>
</dbReference>
<evidence type="ECO:0008006" key="3">
    <source>
        <dbReference type="Google" id="ProtNLM"/>
    </source>
</evidence>
<dbReference type="PANTHER" id="PTHR14614">
    <property type="entry name" value="HEPATOCELLULAR CARCINOMA-ASSOCIATED ANTIGEN"/>
    <property type="match status" value="1"/>
</dbReference>
<comment type="caution">
    <text evidence="1">The sequence shown here is derived from an EMBL/GenBank/DDBJ whole genome shotgun (WGS) entry which is preliminary data.</text>
</comment>